<dbReference type="GO" id="GO:0048511">
    <property type="term" value="P:rhythmic process"/>
    <property type="evidence" value="ECO:0007669"/>
    <property type="project" value="UniProtKB-KW"/>
</dbReference>
<evidence type="ECO:0000256" key="6">
    <source>
        <dbReference type="ARBA" id="ARBA00023157"/>
    </source>
</evidence>
<dbReference type="AlphaFoldDB" id="A0A068WL64"/>
<reference evidence="14 15" key="1">
    <citation type="journal article" date="2013" name="Nature">
        <title>The genomes of four tapeworm species reveal adaptations to parasitism.</title>
        <authorList>
            <person name="Tsai I.J."/>
            <person name="Zarowiecki M."/>
            <person name="Holroyd N."/>
            <person name="Garciarrubio A."/>
            <person name="Sanchez-Flores A."/>
            <person name="Brooks K.L."/>
            <person name="Tracey A."/>
            <person name="Bobes R.J."/>
            <person name="Fragoso G."/>
            <person name="Sciutto E."/>
            <person name="Aslett M."/>
            <person name="Beasley H."/>
            <person name="Bennett H.M."/>
            <person name="Cai J."/>
            <person name="Camicia F."/>
            <person name="Clark R."/>
            <person name="Cucher M."/>
            <person name="De Silva N."/>
            <person name="Day T.A."/>
            <person name="Deplazes P."/>
            <person name="Estrada K."/>
            <person name="Fernandez C."/>
            <person name="Holland P.W."/>
            <person name="Hou J."/>
            <person name="Hu S."/>
            <person name="Huckvale T."/>
            <person name="Hung S.S."/>
            <person name="Kamenetzky L."/>
            <person name="Keane J.A."/>
            <person name="Kiss F."/>
            <person name="Koziol U."/>
            <person name="Lambert O."/>
            <person name="Liu K."/>
            <person name="Luo X."/>
            <person name="Luo Y."/>
            <person name="Macchiaroli N."/>
            <person name="Nichol S."/>
            <person name="Paps J."/>
            <person name="Parkinson J."/>
            <person name="Pouchkina-Stantcheva N."/>
            <person name="Riddiford N."/>
            <person name="Rosenzvit M."/>
            <person name="Salinas G."/>
            <person name="Wasmuth J.D."/>
            <person name="Zamanian M."/>
            <person name="Zheng Y."/>
            <person name="Cai X."/>
            <person name="Soberon X."/>
            <person name="Olson P.D."/>
            <person name="Laclette J.P."/>
            <person name="Brehm K."/>
            <person name="Berriman M."/>
            <person name="Garciarrubio A."/>
            <person name="Bobes R.J."/>
            <person name="Fragoso G."/>
            <person name="Sanchez-Flores A."/>
            <person name="Estrada K."/>
            <person name="Cevallos M.A."/>
            <person name="Morett E."/>
            <person name="Gonzalez V."/>
            <person name="Portillo T."/>
            <person name="Ochoa-Leyva A."/>
            <person name="Jose M.V."/>
            <person name="Sciutto E."/>
            <person name="Landa A."/>
            <person name="Jimenez L."/>
            <person name="Valdes V."/>
            <person name="Carrero J.C."/>
            <person name="Larralde C."/>
            <person name="Morales-Montor J."/>
            <person name="Limon-Lason J."/>
            <person name="Soberon X."/>
            <person name="Laclette J.P."/>
        </authorList>
    </citation>
    <scope>NUCLEOTIDE SEQUENCE [LARGE SCALE GENOMIC DNA]</scope>
</reference>
<organism evidence="14">
    <name type="scientific">Echinococcus granulosus</name>
    <name type="common">Hydatid tapeworm</name>
    <dbReference type="NCBI Taxonomy" id="6210"/>
    <lineage>
        <taxon>Eukaryota</taxon>
        <taxon>Metazoa</taxon>
        <taxon>Spiralia</taxon>
        <taxon>Lophotrochozoa</taxon>
        <taxon>Platyhelminthes</taxon>
        <taxon>Cestoda</taxon>
        <taxon>Eucestoda</taxon>
        <taxon>Cyclophyllidea</taxon>
        <taxon>Taeniidae</taxon>
        <taxon>Echinococcus</taxon>
        <taxon>Echinococcus granulosus group</taxon>
    </lineage>
</organism>
<keyword evidence="7" id="KW-0325">Glycoprotein</keyword>
<evidence type="ECO:0000256" key="2">
    <source>
        <dbReference type="ARBA" id="ARBA00010522"/>
    </source>
</evidence>
<evidence type="ECO:0000256" key="12">
    <source>
        <dbReference type="ARBA" id="ARBA00045788"/>
    </source>
</evidence>
<gene>
    <name evidence="16" type="primary">EGR_05555</name>
    <name evidence="14" type="ORF">EgrG_001120400</name>
</gene>
<evidence type="ECO:0000256" key="9">
    <source>
        <dbReference type="ARBA" id="ARBA00044499"/>
    </source>
</evidence>
<dbReference type="InterPro" id="IPR050975">
    <property type="entry name" value="Sleep_regulator"/>
</dbReference>
<dbReference type="PANTHER" id="PTHR33562:SF31">
    <property type="entry name" value="PROTEIN QUIVER"/>
    <property type="match status" value="1"/>
</dbReference>
<dbReference type="EMBL" id="LK028581">
    <property type="protein sequence ID" value="CDS20527.1"/>
    <property type="molecule type" value="Genomic_DNA"/>
</dbReference>
<dbReference type="WBParaSite" id="EgrG_001120400">
    <property type="protein sequence ID" value="EgrG_001120400"/>
    <property type="gene ID" value="EgrG_001120400"/>
</dbReference>
<evidence type="ECO:0000256" key="11">
    <source>
        <dbReference type="ARBA" id="ARBA00044561"/>
    </source>
</evidence>
<evidence type="ECO:0000256" key="5">
    <source>
        <dbReference type="ARBA" id="ARBA00023108"/>
    </source>
</evidence>
<keyword evidence="3" id="KW-0472">Membrane</keyword>
<comment type="similarity">
    <text evidence="2">Belongs to the quiver family.</text>
</comment>
<dbReference type="GO" id="GO:0032222">
    <property type="term" value="P:regulation of synaptic transmission, cholinergic"/>
    <property type="evidence" value="ECO:0007669"/>
    <property type="project" value="InterPro"/>
</dbReference>
<evidence type="ECO:0000256" key="7">
    <source>
        <dbReference type="ARBA" id="ARBA00023180"/>
    </source>
</evidence>
<keyword evidence="5" id="KW-0090">Biological rhythms</keyword>
<sequence length="166" mass="17992">MLGVRCLAGIGEYGTLGGGSGSGASPGMQAAFASLALLTVLIQKGCGILCYQCDSNEDDTCPASRRFEPRLNALVDCGSFQARVPGTFCIKIYQESTGWFSWIKITRRCAARTDYGVAKGCRYWFDDQGVYHEVCYCQDRDGCNAASQIKTAFMIATVSMLILFLA</sequence>
<comment type="subunit">
    <text evidence="13">Interacts (via loop 2 of the three-fingered Ly-6 domain) with Sh/shaker; this interaction may stabilize both components of the complex and may be required for targeting or retention of Sh/shaker to neural cell projections. Interacts (via loop 2 of the three-fingered Ly-6 domain) with nAChRalpha3 and potentially other nicotinic acetylcholine receptors; this interaction is required for antagonism of nicotinic acetylcholine receptors.</text>
</comment>
<keyword evidence="4" id="KW-0732">Signal</keyword>
<dbReference type="OrthoDB" id="10046582at2759"/>
<evidence type="ECO:0000256" key="1">
    <source>
        <dbReference type="ARBA" id="ARBA00004471"/>
    </source>
</evidence>
<dbReference type="GO" id="GO:0045121">
    <property type="term" value="C:membrane raft"/>
    <property type="evidence" value="ECO:0007669"/>
    <property type="project" value="UniProtKB-SubCell"/>
</dbReference>
<evidence type="ECO:0000313" key="15">
    <source>
        <dbReference type="Proteomes" id="UP000492820"/>
    </source>
</evidence>
<comment type="subcellular location">
    <subcellularLocation>
        <location evidence="1">Cell membrane</location>
        <topology evidence="1">Lipid-anchor</topology>
        <topology evidence="1">GPI-anchor</topology>
        <orientation evidence="1">Extracellular side</orientation>
    </subcellularLocation>
    <subcellularLocation>
        <location evidence="9">Membrane raft</location>
        <topology evidence="9">Lipid-anchor</topology>
        <topology evidence="9">GPI-anchor</topology>
        <orientation evidence="9">Extracellular side</orientation>
    </subcellularLocation>
</comment>
<keyword evidence="3" id="KW-1003">Cell membrane</keyword>
<evidence type="ECO:0000256" key="3">
    <source>
        <dbReference type="ARBA" id="ARBA00022475"/>
    </source>
</evidence>
<comment type="function">
    <text evidence="12">Bifunctional regulator of neuronal activity in the mushroom body, and possibly other regions of the brain, that acts as a signaling molecule required for homeostatic regulation of sleep under normal conditions and after sleep deprivation. Reduces neuronal excitability by enhancing Sh/shaker K(+) channel activity; possibly by stabilizing Sh/shaker to increase protein levels, accelerating its activation kinetics, slowing C-type inactivation and enhancing recovery from inactivation. Specifically affects the A-type K(+) current. Antagonizes nicotinic acetylcholine receptors (nAChRs) to reduce synaptic transmission, possibly by preventing their localization to the cell surface. Required for regulation of neuromuscular excitability and plasticity at neuromuscular junctions.</text>
</comment>
<evidence type="ECO:0000256" key="8">
    <source>
        <dbReference type="ARBA" id="ARBA00031037"/>
    </source>
</evidence>
<accession>A0A068WL64</accession>
<evidence type="ECO:0000256" key="10">
    <source>
        <dbReference type="ARBA" id="ARBA00044524"/>
    </source>
</evidence>
<dbReference type="GO" id="GO:0030431">
    <property type="term" value="P:sleep"/>
    <property type="evidence" value="ECO:0007669"/>
    <property type="project" value="InterPro"/>
</dbReference>
<dbReference type="Pfam" id="PF17064">
    <property type="entry name" value="QVR"/>
    <property type="match status" value="1"/>
</dbReference>
<dbReference type="Proteomes" id="UP000492820">
    <property type="component" value="Unassembled WGS sequence"/>
</dbReference>
<dbReference type="GO" id="GO:0005886">
    <property type="term" value="C:plasma membrane"/>
    <property type="evidence" value="ECO:0007669"/>
    <property type="project" value="UniProtKB-SubCell"/>
</dbReference>
<reference evidence="14" key="2">
    <citation type="submission" date="2014-06" db="EMBL/GenBank/DDBJ databases">
        <authorList>
            <person name="Aslett M."/>
        </authorList>
    </citation>
    <scope>NUCLEOTIDE SEQUENCE</scope>
</reference>
<keyword evidence="6" id="KW-1015">Disulfide bond</keyword>
<dbReference type="InterPro" id="IPR031424">
    <property type="entry name" value="QVR-like"/>
</dbReference>
<reference evidence="16" key="3">
    <citation type="submission" date="2020-10" db="UniProtKB">
        <authorList>
            <consortium name="WormBaseParasite"/>
        </authorList>
    </citation>
    <scope>IDENTIFICATION</scope>
</reference>
<name>A0A068WL64_ECHGR</name>
<proteinExistence type="inferred from homology"/>
<evidence type="ECO:0000313" key="14">
    <source>
        <dbReference type="EMBL" id="CDS20527.1"/>
    </source>
</evidence>
<evidence type="ECO:0000256" key="13">
    <source>
        <dbReference type="ARBA" id="ARBA00046769"/>
    </source>
</evidence>
<evidence type="ECO:0000313" key="16">
    <source>
        <dbReference type="WBParaSite" id="EgrG_001120400"/>
    </source>
</evidence>
<evidence type="ECO:0000256" key="4">
    <source>
        <dbReference type="ARBA" id="ARBA00022729"/>
    </source>
</evidence>
<protein>
    <recommendedName>
        <fullName evidence="10">UPAR/Ly6 domain-containing protein qvr</fullName>
    </recommendedName>
    <alternativeName>
        <fullName evidence="11">Protein quiver</fullName>
    </alternativeName>
    <alternativeName>
        <fullName evidence="8">Protein sleepless</fullName>
    </alternativeName>
</protein>
<dbReference type="PANTHER" id="PTHR33562">
    <property type="entry name" value="ATILLA, ISOFORM B-RELATED-RELATED"/>
    <property type="match status" value="1"/>
</dbReference>